<keyword evidence="1" id="KW-0812">Transmembrane</keyword>
<comment type="caution">
    <text evidence="2">The sequence shown here is derived from an EMBL/GenBank/DDBJ whole genome shotgun (WGS) entry which is preliminary data.</text>
</comment>
<dbReference type="Proteomes" id="UP000194733">
    <property type="component" value="Unassembled WGS sequence"/>
</dbReference>
<reference evidence="2 3" key="1">
    <citation type="submission" date="2016-10" db="EMBL/GenBank/DDBJ databases">
        <title>Comparative genomics of Bacillus thuringiensis reveals a path to pathogens against multiple invertebrate hosts.</title>
        <authorList>
            <person name="Zheng J."/>
            <person name="Gao Q."/>
            <person name="Liu H."/>
            <person name="Peng D."/>
            <person name="Ruan L."/>
            <person name="Sun M."/>
        </authorList>
    </citation>
    <scope>NUCLEOTIDE SEQUENCE [LARGE SCALE GENOMIC DNA]</scope>
    <source>
        <strain evidence="2">BGSC 4BB1</strain>
    </source>
</reference>
<dbReference type="EMBL" id="NFCY01000025">
    <property type="protein sequence ID" value="OTX44197.1"/>
    <property type="molecule type" value="Genomic_DNA"/>
</dbReference>
<dbReference type="AlphaFoldDB" id="A0A9Q5SEN9"/>
<protein>
    <submittedName>
        <fullName evidence="2">Uncharacterized protein</fullName>
    </submittedName>
</protein>
<keyword evidence="1" id="KW-0472">Membrane</keyword>
<sequence length="113" mass="13697">MLGEHLLKKIHKSIRKEDIDYDVFFCLYNPNEVKKIYPYCFKNKKKITIVDSYFSIACNNKYFYVMLHIYRLYDFYCIYFSCLLFVLIHLLILFFECPSDGAFFYNCVKAETP</sequence>
<keyword evidence="1" id="KW-1133">Transmembrane helix</keyword>
<evidence type="ECO:0000256" key="1">
    <source>
        <dbReference type="SAM" id="Phobius"/>
    </source>
</evidence>
<organism evidence="2 3">
    <name type="scientific">Bacillus thuringiensis serovar sooncheon</name>
    <dbReference type="NCBI Taxonomy" id="180891"/>
    <lineage>
        <taxon>Bacteria</taxon>
        <taxon>Bacillati</taxon>
        <taxon>Bacillota</taxon>
        <taxon>Bacilli</taxon>
        <taxon>Bacillales</taxon>
        <taxon>Bacillaceae</taxon>
        <taxon>Bacillus</taxon>
        <taxon>Bacillus cereus group</taxon>
    </lineage>
</organism>
<accession>A0A9Q5SEN9</accession>
<feature type="transmembrane region" description="Helical" evidence="1">
    <location>
        <begin position="76"/>
        <end position="95"/>
    </location>
</feature>
<name>A0A9Q5SEN9_BACTU</name>
<gene>
    <name evidence="2" type="ORF">BK724_15950</name>
</gene>
<proteinExistence type="predicted"/>
<evidence type="ECO:0000313" key="3">
    <source>
        <dbReference type="Proteomes" id="UP000194733"/>
    </source>
</evidence>
<evidence type="ECO:0000313" key="2">
    <source>
        <dbReference type="EMBL" id="OTX44197.1"/>
    </source>
</evidence>